<evidence type="ECO:0000256" key="4">
    <source>
        <dbReference type="SAM" id="MobiDB-lite"/>
    </source>
</evidence>
<feature type="domain" description="CBM10" evidence="5">
    <location>
        <begin position="560"/>
        <end position="597"/>
    </location>
</feature>
<keyword evidence="7" id="KW-1185">Reference proteome</keyword>
<dbReference type="InterPro" id="IPR009034">
    <property type="entry name" value="Dockerin_dom_fun_sf"/>
</dbReference>
<feature type="compositionally biased region" description="Low complexity" evidence="4">
    <location>
        <begin position="469"/>
        <end position="495"/>
    </location>
</feature>
<evidence type="ECO:0000313" key="6">
    <source>
        <dbReference type="EMBL" id="ORY72263.1"/>
    </source>
</evidence>
<dbReference type="InterPro" id="IPR002883">
    <property type="entry name" value="CBM10/Dockerin_dom"/>
</dbReference>
<proteinExistence type="predicted"/>
<name>A0A1Y2EL29_9FUNG</name>
<dbReference type="GO" id="GO:0016787">
    <property type="term" value="F:hydrolase activity"/>
    <property type="evidence" value="ECO:0007669"/>
    <property type="project" value="UniProtKB-KW"/>
</dbReference>
<dbReference type="Pfam" id="PF02013">
    <property type="entry name" value="CBM_10"/>
    <property type="match status" value="2"/>
</dbReference>
<comment type="caution">
    <text evidence="6">The sequence shown here is derived from an EMBL/GenBank/DDBJ whole genome shotgun (WGS) entry which is preliminary data.</text>
</comment>
<sequence>MIDLYVTMPATEVEKLIQTAQIAENQVANGNAKNNPDFKYEEATMVIKLNGQENTFENVSFKTGGMYARSNDKVGYNIKLDKKFLGRKNIRIRPDANDKTHLRSKLACDIANKIGVPSIQAAYARLYMNNEYWGLYTLMDAIKPSWIKQTYDPAEKEVSNLIQCKYDGMNLTPGSESKCLNANDENPDMSAFNQFVREVNAASSIEEIEKVLDVDVFLRFMAMEWLIGSFDHFLVLGHNFYFYKRETDGKWVLIEYDYDNTFGNGVSFPVYWMNKGKNNGGNNNNNNNNNNGGWGGFNFGFGGFGGFGGGNGLGNNVLQYTFADWELNIPIINTLVHKNPERFTGIVKDILANAFNPSLLNDYIDQLKTFLLPYVKEDCTPGANGRLPGRINQKGNQNPASVNDFEANIEGSVNNVEGVKSWIKGKFDVASKEFGFNQNQVGSGSITTSVGFSFSKKKDDNNEKKSDNSNDNNNNFDNNFNGNNNNNLDNNSNANNNNFDNNFNGNNASSVCWSEALGYNCCYGCISYYEDDDGKWGVENNQWCGILESTCGKLSAAASECYGASISKYPCCESCDVVTTDQNGKWGIENGHWCSIKYSC</sequence>
<dbReference type="EMBL" id="MCOG01000040">
    <property type="protein sequence ID" value="ORY72263.1"/>
    <property type="molecule type" value="Genomic_DNA"/>
</dbReference>
<dbReference type="InterPro" id="IPR014867">
    <property type="entry name" value="Spore_coat_CotH_CotH2/3/7"/>
</dbReference>
<reference evidence="6 7" key="1">
    <citation type="submission" date="2016-08" db="EMBL/GenBank/DDBJ databases">
        <title>A Parts List for Fungal Cellulosomes Revealed by Comparative Genomics.</title>
        <authorList>
            <consortium name="DOE Joint Genome Institute"/>
            <person name="Haitjema C.H."/>
            <person name="Gilmore S.P."/>
            <person name="Henske J.K."/>
            <person name="Solomon K.V."/>
            <person name="De Groot R."/>
            <person name="Kuo A."/>
            <person name="Mondo S.J."/>
            <person name="Salamov A.A."/>
            <person name="Labutti K."/>
            <person name="Zhao Z."/>
            <person name="Chiniquy J."/>
            <person name="Barry K."/>
            <person name="Brewer H.M."/>
            <person name="Purvine S.O."/>
            <person name="Wright A.T."/>
            <person name="Boxma B."/>
            <person name="Van Alen T."/>
            <person name="Hackstein J.H."/>
            <person name="Baker S.E."/>
            <person name="Grigoriev I.V."/>
            <person name="O'Malley M.A."/>
        </authorList>
    </citation>
    <scope>NUCLEOTIDE SEQUENCE [LARGE SCALE GENOMIC DNA]</scope>
    <source>
        <strain evidence="6 7">G1</strain>
    </source>
</reference>
<evidence type="ECO:0000313" key="7">
    <source>
        <dbReference type="Proteomes" id="UP000193920"/>
    </source>
</evidence>
<dbReference type="Pfam" id="PF08757">
    <property type="entry name" value="CotH"/>
    <property type="match status" value="1"/>
</dbReference>
<dbReference type="SUPFAM" id="SSF64571">
    <property type="entry name" value="Cellulose docking domain, dockering"/>
    <property type="match status" value="2"/>
</dbReference>
<accession>A0A1Y2EL29</accession>
<feature type="domain" description="CBM10" evidence="5">
    <location>
        <begin position="511"/>
        <end position="547"/>
    </location>
</feature>
<feature type="compositionally biased region" description="Basic and acidic residues" evidence="4">
    <location>
        <begin position="457"/>
        <end position="468"/>
    </location>
</feature>
<dbReference type="PROSITE" id="PS51763">
    <property type="entry name" value="CBM10"/>
    <property type="match status" value="2"/>
</dbReference>
<keyword evidence="3" id="KW-0378">Hydrolase</keyword>
<dbReference type="PANTHER" id="PTHR40050:SF1">
    <property type="entry name" value="INNER SPORE COAT PROTEIN H"/>
    <property type="match status" value="1"/>
</dbReference>
<organism evidence="6 7">
    <name type="scientific">Neocallimastix californiae</name>
    <dbReference type="NCBI Taxonomy" id="1754190"/>
    <lineage>
        <taxon>Eukaryota</taxon>
        <taxon>Fungi</taxon>
        <taxon>Fungi incertae sedis</taxon>
        <taxon>Chytridiomycota</taxon>
        <taxon>Chytridiomycota incertae sedis</taxon>
        <taxon>Neocallimastigomycetes</taxon>
        <taxon>Neocallimastigales</taxon>
        <taxon>Neocallimastigaceae</taxon>
        <taxon>Neocallimastix</taxon>
    </lineage>
</organism>
<evidence type="ECO:0000259" key="5">
    <source>
        <dbReference type="PROSITE" id="PS51763"/>
    </source>
</evidence>
<protein>
    <submittedName>
        <fullName evidence="6">Coth-domain-containing protein</fullName>
    </submittedName>
</protein>
<evidence type="ECO:0000256" key="2">
    <source>
        <dbReference type="ARBA" id="ARBA00022737"/>
    </source>
</evidence>
<evidence type="ECO:0000256" key="1">
    <source>
        <dbReference type="ARBA" id="ARBA00022729"/>
    </source>
</evidence>
<keyword evidence="1" id="KW-0732">Signal</keyword>
<dbReference type="OrthoDB" id="2143157at2759"/>
<gene>
    <name evidence="6" type="ORF">LY90DRAFT_452530</name>
</gene>
<feature type="region of interest" description="Disordered" evidence="4">
    <location>
        <begin position="457"/>
        <end position="495"/>
    </location>
</feature>
<dbReference type="STRING" id="1754190.A0A1Y2EL29"/>
<dbReference type="PANTHER" id="PTHR40050">
    <property type="entry name" value="INNER SPORE COAT PROTEIN H"/>
    <property type="match status" value="1"/>
</dbReference>
<dbReference type="AlphaFoldDB" id="A0A1Y2EL29"/>
<dbReference type="Gene3D" id="3.90.1220.10">
    <property type="entry name" value="Cellulose docking domain, dockering"/>
    <property type="match status" value="2"/>
</dbReference>
<keyword evidence="2" id="KW-0677">Repeat</keyword>
<evidence type="ECO:0000256" key="3">
    <source>
        <dbReference type="ARBA" id="ARBA00022801"/>
    </source>
</evidence>
<dbReference type="Proteomes" id="UP000193920">
    <property type="component" value="Unassembled WGS sequence"/>
</dbReference>